<sequence length="36" mass="4399">MSKKNQQSSWNSKRFKSPQKNEQEPVKEIQNKHRDK</sequence>
<organism evidence="2 3">
    <name type="scientific">Clostridium fungisolvens</name>
    <dbReference type="NCBI Taxonomy" id="1604897"/>
    <lineage>
        <taxon>Bacteria</taxon>
        <taxon>Bacillati</taxon>
        <taxon>Bacillota</taxon>
        <taxon>Clostridia</taxon>
        <taxon>Eubacteriales</taxon>
        <taxon>Clostridiaceae</taxon>
        <taxon>Clostridium</taxon>
    </lineage>
</organism>
<comment type="caution">
    <text evidence="2">The sequence shown here is derived from an EMBL/GenBank/DDBJ whole genome shotgun (WGS) entry which is preliminary data.</text>
</comment>
<evidence type="ECO:0000256" key="1">
    <source>
        <dbReference type="SAM" id="MobiDB-lite"/>
    </source>
</evidence>
<accession>A0A6V8SDP0</accession>
<dbReference type="AlphaFoldDB" id="A0A6V8SDP0"/>
<evidence type="ECO:0000313" key="2">
    <source>
        <dbReference type="EMBL" id="GFP74816.1"/>
    </source>
</evidence>
<evidence type="ECO:0000313" key="3">
    <source>
        <dbReference type="Proteomes" id="UP000580568"/>
    </source>
</evidence>
<name>A0A6V8SDP0_9CLOT</name>
<gene>
    <name evidence="2" type="ORF">bsdtw1_00878</name>
</gene>
<feature type="compositionally biased region" description="Basic and acidic residues" evidence="1">
    <location>
        <begin position="19"/>
        <end position="36"/>
    </location>
</feature>
<proteinExistence type="predicted"/>
<dbReference type="Proteomes" id="UP000580568">
    <property type="component" value="Unassembled WGS sequence"/>
</dbReference>
<keyword evidence="3" id="KW-1185">Reference proteome</keyword>
<feature type="region of interest" description="Disordered" evidence="1">
    <location>
        <begin position="1"/>
        <end position="36"/>
    </location>
</feature>
<protein>
    <submittedName>
        <fullName evidence="2">Uncharacterized protein</fullName>
    </submittedName>
</protein>
<reference evidence="2 3" key="1">
    <citation type="submission" date="2020-07" db="EMBL/GenBank/DDBJ databases">
        <title>A new beta-1,3-glucan-decomposing anaerobic bacterium isolated from anoxic soil subjected to biological soil disinfestation.</title>
        <authorList>
            <person name="Ueki A."/>
            <person name="Tonouchi A."/>
        </authorList>
    </citation>
    <scope>NUCLEOTIDE SEQUENCE [LARGE SCALE GENOMIC DNA]</scope>
    <source>
        <strain evidence="2 3">TW1</strain>
    </source>
</reference>
<dbReference type="EMBL" id="BLZR01000001">
    <property type="protein sequence ID" value="GFP74816.1"/>
    <property type="molecule type" value="Genomic_DNA"/>
</dbReference>
<feature type="compositionally biased region" description="Low complexity" evidence="1">
    <location>
        <begin position="1"/>
        <end position="12"/>
    </location>
</feature>